<reference evidence="1 2" key="1">
    <citation type="journal article" date="2021" name="Plant Biotechnol. J.">
        <title>Multi-omics assisted identification of the key and species-specific regulatory components of drought-tolerant mechanisms in Gossypium stocksii.</title>
        <authorList>
            <person name="Yu D."/>
            <person name="Ke L."/>
            <person name="Zhang D."/>
            <person name="Wu Y."/>
            <person name="Sun Y."/>
            <person name="Mei J."/>
            <person name="Sun J."/>
            <person name="Sun Y."/>
        </authorList>
    </citation>
    <scope>NUCLEOTIDE SEQUENCE [LARGE SCALE GENOMIC DNA]</scope>
    <source>
        <strain evidence="2">cv. E1</strain>
        <tissue evidence="1">Leaf</tissue>
    </source>
</reference>
<evidence type="ECO:0000313" key="2">
    <source>
        <dbReference type="Proteomes" id="UP000828251"/>
    </source>
</evidence>
<gene>
    <name evidence="1" type="ORF">J1N35_021197</name>
</gene>
<dbReference type="AlphaFoldDB" id="A0A9D3VES1"/>
<dbReference type="EMBL" id="JAIQCV010000007">
    <property type="protein sequence ID" value="KAH1081436.1"/>
    <property type="molecule type" value="Genomic_DNA"/>
</dbReference>
<dbReference type="PANTHER" id="PTHR11697:SF230">
    <property type="entry name" value="ZINC FINGER, MYM DOMAIN CONTAINING 1"/>
    <property type="match status" value="1"/>
</dbReference>
<proteinExistence type="predicted"/>
<comment type="caution">
    <text evidence="1">The sequence shown here is derived from an EMBL/GenBank/DDBJ whole genome shotgun (WGS) entry which is preliminary data.</text>
</comment>
<dbReference type="PANTHER" id="PTHR11697">
    <property type="entry name" value="GENERAL TRANSCRIPTION FACTOR 2-RELATED ZINC FINGER PROTEIN"/>
    <property type="match status" value="1"/>
</dbReference>
<evidence type="ECO:0000313" key="1">
    <source>
        <dbReference type="EMBL" id="KAH1081436.1"/>
    </source>
</evidence>
<sequence length="123" mass="14958">MEHHFCVDIFYATIDSQLQELNEKFKENMVELLMLCSALDPRDDYKSFNIDKISTFERAFFAIKIVRTKHRNKMEDYLESYLITYIEKEIAQTFEDNSIIDDFYDMKERKLQFKMPNLFKKII</sequence>
<name>A0A9D3VES1_9ROSI</name>
<keyword evidence="2" id="KW-1185">Reference proteome</keyword>
<dbReference type="Proteomes" id="UP000828251">
    <property type="component" value="Unassembled WGS sequence"/>
</dbReference>
<dbReference type="OrthoDB" id="6778351at2759"/>
<dbReference type="InterPro" id="IPR055298">
    <property type="entry name" value="AtLOH3-like"/>
</dbReference>
<accession>A0A9D3VES1</accession>
<organism evidence="1 2">
    <name type="scientific">Gossypium stocksii</name>
    <dbReference type="NCBI Taxonomy" id="47602"/>
    <lineage>
        <taxon>Eukaryota</taxon>
        <taxon>Viridiplantae</taxon>
        <taxon>Streptophyta</taxon>
        <taxon>Embryophyta</taxon>
        <taxon>Tracheophyta</taxon>
        <taxon>Spermatophyta</taxon>
        <taxon>Magnoliopsida</taxon>
        <taxon>eudicotyledons</taxon>
        <taxon>Gunneridae</taxon>
        <taxon>Pentapetalae</taxon>
        <taxon>rosids</taxon>
        <taxon>malvids</taxon>
        <taxon>Malvales</taxon>
        <taxon>Malvaceae</taxon>
        <taxon>Malvoideae</taxon>
        <taxon>Gossypium</taxon>
    </lineage>
</organism>
<protein>
    <submittedName>
        <fullName evidence="1">Uncharacterized protein</fullName>
    </submittedName>
</protein>